<evidence type="ECO:0000256" key="12">
    <source>
        <dbReference type="SAM" id="MobiDB-lite"/>
    </source>
</evidence>
<dbReference type="AlphaFoldDB" id="A0A200R202"/>
<protein>
    <recommendedName>
        <fullName evidence="4">pectinesterase</fullName>
        <ecNumber evidence="4">3.1.1.11</ecNumber>
    </recommendedName>
</protein>
<comment type="pathway">
    <text evidence="2">Glycan metabolism; pectin degradation; 2-dehydro-3-deoxy-D-gluconate from pectin: step 1/5.</text>
</comment>
<evidence type="ECO:0000256" key="4">
    <source>
        <dbReference type="ARBA" id="ARBA00013229"/>
    </source>
</evidence>
<keyword evidence="8" id="KW-0378">Hydrolase</keyword>
<dbReference type="STRING" id="56857.A0A200R202"/>
<dbReference type="InterPro" id="IPR033131">
    <property type="entry name" value="Pectinesterase_Asp_AS"/>
</dbReference>
<feature type="compositionally biased region" description="Basic and acidic residues" evidence="12">
    <location>
        <begin position="98"/>
        <end position="113"/>
    </location>
</feature>
<dbReference type="Gene3D" id="2.160.20.10">
    <property type="entry name" value="Single-stranded right-handed beta-helix, Pectin lyase-like"/>
    <property type="match status" value="2"/>
</dbReference>
<gene>
    <name evidence="14" type="ORF">BVC80_1543g167</name>
</gene>
<dbReference type="EMBL" id="MVGT01000481">
    <property type="protein sequence ID" value="OVA16721.1"/>
    <property type="molecule type" value="Genomic_DNA"/>
</dbReference>
<keyword evidence="6" id="KW-0964">Secreted</keyword>
<evidence type="ECO:0000256" key="1">
    <source>
        <dbReference type="ARBA" id="ARBA00004191"/>
    </source>
</evidence>
<reference evidence="14 15" key="1">
    <citation type="journal article" date="2017" name="Mol. Plant">
        <title>The Genome of Medicinal Plant Macleaya cordata Provides New Insights into Benzylisoquinoline Alkaloids Metabolism.</title>
        <authorList>
            <person name="Liu X."/>
            <person name="Liu Y."/>
            <person name="Huang P."/>
            <person name="Ma Y."/>
            <person name="Qing Z."/>
            <person name="Tang Q."/>
            <person name="Cao H."/>
            <person name="Cheng P."/>
            <person name="Zheng Y."/>
            <person name="Yuan Z."/>
            <person name="Zhou Y."/>
            <person name="Liu J."/>
            <person name="Tang Z."/>
            <person name="Zhuo Y."/>
            <person name="Zhang Y."/>
            <person name="Yu L."/>
            <person name="Huang J."/>
            <person name="Yang P."/>
            <person name="Peng Q."/>
            <person name="Zhang J."/>
            <person name="Jiang W."/>
            <person name="Zhang Z."/>
            <person name="Lin K."/>
            <person name="Ro D.K."/>
            <person name="Chen X."/>
            <person name="Xiong X."/>
            <person name="Shang Y."/>
            <person name="Huang S."/>
            <person name="Zeng J."/>
        </authorList>
    </citation>
    <scope>NUCLEOTIDE SEQUENCE [LARGE SCALE GENOMIC DNA]</scope>
    <source>
        <strain evidence="15">cv. BLH2017</strain>
        <tissue evidence="14">Root</tissue>
    </source>
</reference>
<dbReference type="EC" id="3.1.1.11" evidence="4"/>
<dbReference type="FunFam" id="2.160.20.10:FF:000008">
    <property type="entry name" value="Pectinesterase"/>
    <property type="match status" value="1"/>
</dbReference>
<evidence type="ECO:0000256" key="10">
    <source>
        <dbReference type="ARBA" id="ARBA00047928"/>
    </source>
</evidence>
<feature type="active site" evidence="11">
    <location>
        <position position="700"/>
    </location>
</feature>
<dbReference type="InterPro" id="IPR000070">
    <property type="entry name" value="Pectinesterase_cat"/>
</dbReference>
<feature type="region of interest" description="Disordered" evidence="12">
    <location>
        <begin position="89"/>
        <end position="113"/>
    </location>
</feature>
<dbReference type="GO" id="GO:0045490">
    <property type="term" value="P:pectin catabolic process"/>
    <property type="evidence" value="ECO:0007669"/>
    <property type="project" value="UniProtKB-UniPathway"/>
</dbReference>
<feature type="active site" evidence="11">
    <location>
        <position position="395"/>
    </location>
</feature>
<evidence type="ECO:0000256" key="9">
    <source>
        <dbReference type="ARBA" id="ARBA00023085"/>
    </source>
</evidence>
<dbReference type="InParanoid" id="A0A200R202"/>
<keyword evidence="7" id="KW-0732">Signal</keyword>
<dbReference type="Proteomes" id="UP000195402">
    <property type="component" value="Unassembled WGS sequence"/>
</dbReference>
<comment type="subcellular location">
    <subcellularLocation>
        <location evidence="1">Secreted</location>
        <location evidence="1">Cell wall</location>
    </subcellularLocation>
</comment>
<name>A0A200R202_MACCD</name>
<dbReference type="InterPro" id="IPR001849">
    <property type="entry name" value="PH_domain"/>
</dbReference>
<evidence type="ECO:0000256" key="2">
    <source>
        <dbReference type="ARBA" id="ARBA00005184"/>
    </source>
</evidence>
<organism evidence="14 15">
    <name type="scientific">Macleaya cordata</name>
    <name type="common">Five-seeded plume-poppy</name>
    <name type="synonym">Bocconia cordata</name>
    <dbReference type="NCBI Taxonomy" id="56857"/>
    <lineage>
        <taxon>Eukaryota</taxon>
        <taxon>Viridiplantae</taxon>
        <taxon>Streptophyta</taxon>
        <taxon>Embryophyta</taxon>
        <taxon>Tracheophyta</taxon>
        <taxon>Spermatophyta</taxon>
        <taxon>Magnoliopsida</taxon>
        <taxon>Ranunculales</taxon>
        <taxon>Papaveraceae</taxon>
        <taxon>Papaveroideae</taxon>
        <taxon>Macleaya</taxon>
    </lineage>
</organism>
<accession>A0A200R202</accession>
<dbReference type="GO" id="GO:0042545">
    <property type="term" value="P:cell wall modification"/>
    <property type="evidence" value="ECO:0007669"/>
    <property type="project" value="InterPro"/>
</dbReference>
<sequence>MATDNEDKTNEVMQWINSLINALKNGDKAFITSHPTPIIQIHTSSSGDDIVSQQISLNCNIRSPLAVHTKGRPPLKRKQSKVEQIVLKLKEKKKKEKGKKEKKEKEKEKEPHQMHDAFRGAGLCPQMPNTFNGAELHPHQIHNAFNGAGICPQMPNAFHGTGCHSIYECSSLSWSLERETDYQKWVSWNVENHRKKTTLGTEAVAGRRKVVLDSKLRKAELHKVRMTVCQDGSCDFKSIREAIDSIPLNNTKRVILEIKPGLYREKIVIPMEMPFITFLGDSLNPPTITGNDTASAKGMDGRPLKTFHRATVAVNSNYFVAINIIFEVPVPDPFGSGSGTSIGSSDPVPLGSAGTRGYIPVLSYYFFIFSHKTYLYFIFSGLHYFKNCFIQGSVDFIFGYGRSLYENCYLNSVAKTVASVTAQKRTNSSMSSGFSFKDSVVTGSGLLYLGRAWGDRSRVVFSFTFMDKVVMSQGWNDWGDQKRETSSLSWSLERESDYQKWVSWNVENHRKQTIFGTEAAAARGKTELDWKLRKAELHKVRMTVSQDGSCDFKSIREAIESIPLNNTKRVILEIKPGLYREKIVIPMEMPFITFLGDSLNPPTITGNDTASTKGQDGTPLKTFHSATVAVDSNYFVAINIIFENTAPHDIGSEGEQAVALRISGSKAAFYNCSFYGTQDTLYDHRGLHYFKNCFIQGSVDFIFGFGRSLYENCYLNSVAKTVASVTAQKRTNSSMSSGFSFKNSVVTGSGLLYLGRAWGDRSRVVFSFTFMDKAVMSQGWNDWGDQKRETSVYYGEYKCSGPGANSTGRVPWSRLLNDDEARPFIGTYYVEGDTWLLS</sequence>
<dbReference type="OrthoDB" id="2019149at2759"/>
<dbReference type="InterPro" id="IPR011050">
    <property type="entry name" value="Pectin_lyase_fold/virulence"/>
</dbReference>
<evidence type="ECO:0000313" key="15">
    <source>
        <dbReference type="Proteomes" id="UP000195402"/>
    </source>
</evidence>
<dbReference type="PANTHER" id="PTHR31321">
    <property type="entry name" value="ACYL-COA THIOESTER HYDROLASE YBHC-RELATED"/>
    <property type="match status" value="1"/>
</dbReference>
<dbReference type="UniPathway" id="UPA00545">
    <property type="reaction ID" value="UER00823"/>
</dbReference>
<proteinExistence type="inferred from homology"/>
<evidence type="ECO:0000256" key="6">
    <source>
        <dbReference type="ARBA" id="ARBA00022525"/>
    </source>
</evidence>
<evidence type="ECO:0000259" key="13">
    <source>
        <dbReference type="PROSITE" id="PS50003"/>
    </source>
</evidence>
<dbReference type="OMA" id="IVIPMEM"/>
<evidence type="ECO:0000256" key="11">
    <source>
        <dbReference type="PROSITE-ProRule" id="PRU10040"/>
    </source>
</evidence>
<comment type="catalytic activity">
    <reaction evidence="10">
        <text>[(1-&gt;4)-alpha-D-galacturonosyl methyl ester](n) + n H2O = [(1-&gt;4)-alpha-D-galacturonosyl](n) + n methanol + n H(+)</text>
        <dbReference type="Rhea" id="RHEA:22380"/>
        <dbReference type="Rhea" id="RHEA-COMP:14570"/>
        <dbReference type="Rhea" id="RHEA-COMP:14573"/>
        <dbReference type="ChEBI" id="CHEBI:15377"/>
        <dbReference type="ChEBI" id="CHEBI:15378"/>
        <dbReference type="ChEBI" id="CHEBI:17790"/>
        <dbReference type="ChEBI" id="CHEBI:140522"/>
        <dbReference type="ChEBI" id="CHEBI:140523"/>
        <dbReference type="EC" id="3.1.1.11"/>
    </reaction>
</comment>
<dbReference type="GO" id="GO:0030599">
    <property type="term" value="F:pectinesterase activity"/>
    <property type="evidence" value="ECO:0007669"/>
    <property type="project" value="UniProtKB-EC"/>
</dbReference>
<dbReference type="PROSITE" id="PS00503">
    <property type="entry name" value="PECTINESTERASE_2"/>
    <property type="match status" value="2"/>
</dbReference>
<dbReference type="PANTHER" id="PTHR31321:SF81">
    <property type="entry name" value="PECTINESTERASE"/>
    <property type="match status" value="1"/>
</dbReference>
<keyword evidence="15" id="KW-1185">Reference proteome</keyword>
<dbReference type="InterPro" id="IPR012334">
    <property type="entry name" value="Pectin_lyas_fold"/>
</dbReference>
<evidence type="ECO:0000313" key="14">
    <source>
        <dbReference type="EMBL" id="OVA16721.1"/>
    </source>
</evidence>
<comment type="caution">
    <text evidence="14">The sequence shown here is derived from an EMBL/GenBank/DDBJ whole genome shotgun (WGS) entry which is preliminary data.</text>
</comment>
<evidence type="ECO:0000256" key="8">
    <source>
        <dbReference type="ARBA" id="ARBA00022801"/>
    </source>
</evidence>
<dbReference type="SUPFAM" id="SSF51126">
    <property type="entry name" value="Pectin lyase-like"/>
    <property type="match status" value="2"/>
</dbReference>
<evidence type="ECO:0000256" key="3">
    <source>
        <dbReference type="ARBA" id="ARBA00008891"/>
    </source>
</evidence>
<keyword evidence="5" id="KW-0134">Cell wall</keyword>
<evidence type="ECO:0000256" key="7">
    <source>
        <dbReference type="ARBA" id="ARBA00022729"/>
    </source>
</evidence>
<dbReference type="Pfam" id="PF01095">
    <property type="entry name" value="Pectinesterase"/>
    <property type="match status" value="3"/>
</dbReference>
<keyword evidence="9" id="KW-0063">Aspartyl esterase</keyword>
<evidence type="ECO:0000256" key="5">
    <source>
        <dbReference type="ARBA" id="ARBA00022512"/>
    </source>
</evidence>
<feature type="domain" description="PH" evidence="13">
    <location>
        <begin position="1"/>
        <end position="24"/>
    </location>
</feature>
<dbReference type="PROSITE" id="PS50003">
    <property type="entry name" value="PH_DOMAIN"/>
    <property type="match status" value="1"/>
</dbReference>
<comment type="similarity">
    <text evidence="3">Belongs to the pectinesterase family.</text>
</comment>